<name>A0A328ATJ8_9CAUL</name>
<evidence type="ECO:0000313" key="1">
    <source>
        <dbReference type="EMBL" id="RAK57889.1"/>
    </source>
</evidence>
<accession>A0A328ATJ8</accession>
<comment type="caution">
    <text evidence="1">The sequence shown here is derived from an EMBL/GenBank/DDBJ whole genome shotgun (WGS) entry which is preliminary data.</text>
</comment>
<organism evidence="1 2">
    <name type="scientific">Phenylobacterium deserti</name>
    <dbReference type="NCBI Taxonomy" id="1914756"/>
    <lineage>
        <taxon>Bacteria</taxon>
        <taxon>Pseudomonadati</taxon>
        <taxon>Pseudomonadota</taxon>
        <taxon>Alphaproteobacteria</taxon>
        <taxon>Caulobacterales</taxon>
        <taxon>Caulobacteraceae</taxon>
        <taxon>Phenylobacterium</taxon>
    </lineage>
</organism>
<sequence length="72" mass="8025">MDDVGMSPESGEEYYTLLGVRADGVASVVDLVAATELSFIRDRANALLREHRSCDVVEVWRDGSLLEKFARH</sequence>
<keyword evidence="2" id="KW-1185">Reference proteome</keyword>
<dbReference type="AlphaFoldDB" id="A0A328ATJ8"/>
<gene>
    <name evidence="1" type="ORF">DJ018_08265</name>
</gene>
<reference evidence="2" key="1">
    <citation type="submission" date="2018-05" db="EMBL/GenBank/DDBJ databases">
        <authorList>
            <person name="Li X."/>
        </authorList>
    </citation>
    <scope>NUCLEOTIDE SEQUENCE [LARGE SCALE GENOMIC DNA]</scope>
    <source>
        <strain evidence="2">YIM 73061</strain>
    </source>
</reference>
<evidence type="ECO:0000313" key="2">
    <source>
        <dbReference type="Proteomes" id="UP000249725"/>
    </source>
</evidence>
<protein>
    <submittedName>
        <fullName evidence="1">Uncharacterized protein</fullName>
    </submittedName>
</protein>
<dbReference type="Proteomes" id="UP000249725">
    <property type="component" value="Unassembled WGS sequence"/>
</dbReference>
<proteinExistence type="predicted"/>
<dbReference type="EMBL" id="QFYR01000001">
    <property type="protein sequence ID" value="RAK57889.1"/>
    <property type="molecule type" value="Genomic_DNA"/>
</dbReference>